<keyword evidence="2" id="KW-1185">Reference proteome</keyword>
<comment type="caution">
    <text evidence="1">The sequence shown here is derived from an EMBL/GenBank/DDBJ whole genome shotgun (WGS) entry which is preliminary data.</text>
</comment>
<dbReference type="Proteomes" id="UP001234178">
    <property type="component" value="Unassembled WGS sequence"/>
</dbReference>
<protein>
    <submittedName>
        <fullName evidence="1">Uncharacterized protein</fullName>
    </submittedName>
</protein>
<proteinExistence type="predicted"/>
<sequence length="197" mass="22080">MDVRSSTDVGQQAIVPALETCFAVKKRAVGPEFARNKLLRLRSPRDVGWELPAEQILKRPYLLTKQIRLIPAFEHLVRKLSLSPFENAILLEISEAGSEDVPVVMNALVHFRGVDASPENYILAFEQAIRRLCKLELIELVLSDRPGYPPVPSSEITQLLRFGTWISWETDGGYWRNALPGAENVAIACRRGASRST</sequence>
<evidence type="ECO:0000313" key="2">
    <source>
        <dbReference type="Proteomes" id="UP001234178"/>
    </source>
</evidence>
<evidence type="ECO:0000313" key="1">
    <source>
        <dbReference type="EMBL" id="KAK4045486.1"/>
    </source>
</evidence>
<accession>A0ABR0BA72</accession>
<dbReference type="EMBL" id="JAOYFB010000044">
    <property type="protein sequence ID" value="KAK4045486.1"/>
    <property type="molecule type" value="Genomic_DNA"/>
</dbReference>
<reference evidence="1 2" key="1">
    <citation type="journal article" date="2023" name="Nucleic Acids Res.">
        <title>The hologenome of Daphnia magna reveals possible DNA methylation and microbiome-mediated evolution of the host genome.</title>
        <authorList>
            <person name="Chaturvedi A."/>
            <person name="Li X."/>
            <person name="Dhandapani V."/>
            <person name="Marshall H."/>
            <person name="Kissane S."/>
            <person name="Cuenca-Cambronero M."/>
            <person name="Asole G."/>
            <person name="Calvet F."/>
            <person name="Ruiz-Romero M."/>
            <person name="Marangio P."/>
            <person name="Guigo R."/>
            <person name="Rago D."/>
            <person name="Mirbahai L."/>
            <person name="Eastwood N."/>
            <person name="Colbourne J.K."/>
            <person name="Zhou J."/>
            <person name="Mallon E."/>
            <person name="Orsini L."/>
        </authorList>
    </citation>
    <scope>NUCLEOTIDE SEQUENCE [LARGE SCALE GENOMIC DNA]</scope>
    <source>
        <strain evidence="1">LRV0_1</strain>
    </source>
</reference>
<name>A0ABR0BA72_9CRUS</name>
<gene>
    <name evidence="1" type="ORF">OUZ56_033110</name>
</gene>
<organism evidence="1 2">
    <name type="scientific">Daphnia magna</name>
    <dbReference type="NCBI Taxonomy" id="35525"/>
    <lineage>
        <taxon>Eukaryota</taxon>
        <taxon>Metazoa</taxon>
        <taxon>Ecdysozoa</taxon>
        <taxon>Arthropoda</taxon>
        <taxon>Crustacea</taxon>
        <taxon>Branchiopoda</taxon>
        <taxon>Diplostraca</taxon>
        <taxon>Cladocera</taxon>
        <taxon>Anomopoda</taxon>
        <taxon>Daphniidae</taxon>
        <taxon>Daphnia</taxon>
    </lineage>
</organism>